<evidence type="ECO:0000313" key="2">
    <source>
        <dbReference type="Proteomes" id="UP001295684"/>
    </source>
</evidence>
<name>A0AAD1Y9F4_EUPCR</name>
<proteinExistence type="predicted"/>
<evidence type="ECO:0000313" key="1">
    <source>
        <dbReference type="EMBL" id="CAI2386954.1"/>
    </source>
</evidence>
<sequence length="211" mass="24652">MLKKFKDIRANNLTLQTFSKRLLEYHSNLKIEAYENLCLNQYPDLTDLQISENLRIEEIEYRNLTSSRHNRLNLSIPHAQVSSVLTKSVHFQEDSQIGQEHCPILFCLIARVKKFIPERIQKILKKSKKQTFSIKNSLKRQQRNIKRLKHFLLITTHHLQNDKPKTQLSRYFPLTIITPLPNAVPSSTIPSIFLPKSLNFLLSPSKILISL</sequence>
<accession>A0AAD1Y9F4</accession>
<organism evidence="1 2">
    <name type="scientific">Euplotes crassus</name>
    <dbReference type="NCBI Taxonomy" id="5936"/>
    <lineage>
        <taxon>Eukaryota</taxon>
        <taxon>Sar</taxon>
        <taxon>Alveolata</taxon>
        <taxon>Ciliophora</taxon>
        <taxon>Intramacronucleata</taxon>
        <taxon>Spirotrichea</taxon>
        <taxon>Hypotrichia</taxon>
        <taxon>Euplotida</taxon>
        <taxon>Euplotidae</taxon>
        <taxon>Moneuplotes</taxon>
    </lineage>
</organism>
<dbReference type="EMBL" id="CAMPGE010029481">
    <property type="protein sequence ID" value="CAI2386954.1"/>
    <property type="molecule type" value="Genomic_DNA"/>
</dbReference>
<keyword evidence="2" id="KW-1185">Reference proteome</keyword>
<comment type="caution">
    <text evidence="1">The sequence shown here is derived from an EMBL/GenBank/DDBJ whole genome shotgun (WGS) entry which is preliminary data.</text>
</comment>
<gene>
    <name evidence="1" type="ORF">ECRASSUSDP1_LOCUS28580</name>
</gene>
<dbReference type="Proteomes" id="UP001295684">
    <property type="component" value="Unassembled WGS sequence"/>
</dbReference>
<protein>
    <submittedName>
        <fullName evidence="1">Uncharacterized protein</fullName>
    </submittedName>
</protein>
<reference evidence="1" key="1">
    <citation type="submission" date="2023-07" db="EMBL/GenBank/DDBJ databases">
        <authorList>
            <consortium name="AG Swart"/>
            <person name="Singh M."/>
            <person name="Singh A."/>
            <person name="Seah K."/>
            <person name="Emmerich C."/>
        </authorList>
    </citation>
    <scope>NUCLEOTIDE SEQUENCE</scope>
    <source>
        <strain evidence="1">DP1</strain>
    </source>
</reference>
<dbReference type="AlphaFoldDB" id="A0AAD1Y9F4"/>